<feature type="compositionally biased region" description="Basic and acidic residues" evidence="4">
    <location>
        <begin position="25"/>
        <end position="35"/>
    </location>
</feature>
<gene>
    <name evidence="6" type="ORF">AALO_G00065670</name>
</gene>
<name>A0AAV6H0Q4_9TELE</name>
<evidence type="ECO:0000256" key="4">
    <source>
        <dbReference type="SAM" id="MobiDB-lite"/>
    </source>
</evidence>
<dbReference type="SUPFAM" id="SSF52540">
    <property type="entry name" value="P-loop containing nucleoside triphosphate hydrolases"/>
    <property type="match status" value="1"/>
</dbReference>
<dbReference type="InterPro" id="IPR045058">
    <property type="entry name" value="GIMA/IAN/Toc"/>
</dbReference>
<dbReference type="PROSITE" id="PS51720">
    <property type="entry name" value="G_AIG1"/>
    <property type="match status" value="1"/>
</dbReference>
<evidence type="ECO:0000313" key="7">
    <source>
        <dbReference type="Proteomes" id="UP000823561"/>
    </source>
</evidence>
<dbReference type="Pfam" id="PF04548">
    <property type="entry name" value="AIG1"/>
    <property type="match status" value="1"/>
</dbReference>
<keyword evidence="2" id="KW-0547">Nucleotide-binding</keyword>
<dbReference type="CDD" id="cd01852">
    <property type="entry name" value="AIG1"/>
    <property type="match status" value="1"/>
</dbReference>
<protein>
    <recommendedName>
        <fullName evidence="5">AIG1-type G domain-containing protein</fullName>
    </recommendedName>
</protein>
<evidence type="ECO:0000256" key="1">
    <source>
        <dbReference type="ARBA" id="ARBA00008535"/>
    </source>
</evidence>
<organism evidence="6 7">
    <name type="scientific">Alosa alosa</name>
    <name type="common">allis shad</name>
    <dbReference type="NCBI Taxonomy" id="278164"/>
    <lineage>
        <taxon>Eukaryota</taxon>
        <taxon>Metazoa</taxon>
        <taxon>Chordata</taxon>
        <taxon>Craniata</taxon>
        <taxon>Vertebrata</taxon>
        <taxon>Euteleostomi</taxon>
        <taxon>Actinopterygii</taxon>
        <taxon>Neopterygii</taxon>
        <taxon>Teleostei</taxon>
        <taxon>Clupei</taxon>
        <taxon>Clupeiformes</taxon>
        <taxon>Clupeoidei</taxon>
        <taxon>Clupeidae</taxon>
        <taxon>Alosa</taxon>
    </lineage>
</organism>
<proteinExistence type="inferred from homology"/>
<accession>A0AAV6H0Q4</accession>
<dbReference type="Gene3D" id="3.40.50.300">
    <property type="entry name" value="P-loop containing nucleotide triphosphate hydrolases"/>
    <property type="match status" value="1"/>
</dbReference>
<keyword evidence="7" id="KW-1185">Reference proteome</keyword>
<dbReference type="FunFam" id="3.40.50.300:FF:000366">
    <property type="entry name" value="GTPase, IMAP family member 2"/>
    <property type="match status" value="1"/>
</dbReference>
<dbReference type="Proteomes" id="UP000823561">
    <property type="component" value="Chromosome 5"/>
</dbReference>
<reference evidence="6" key="1">
    <citation type="submission" date="2020-10" db="EMBL/GenBank/DDBJ databases">
        <title>Chromosome-scale genome assembly of the Allis shad, Alosa alosa.</title>
        <authorList>
            <person name="Margot Z."/>
            <person name="Christophe K."/>
            <person name="Cabau C."/>
            <person name="Louis A."/>
            <person name="Berthelot C."/>
            <person name="Parey E."/>
            <person name="Roest Crollius H."/>
            <person name="Montfort J."/>
            <person name="Robinson-Rechavi M."/>
            <person name="Bucao C."/>
            <person name="Bouchez O."/>
            <person name="Gislard M."/>
            <person name="Lluch J."/>
            <person name="Milhes M."/>
            <person name="Lampietro C."/>
            <person name="Lopez Roques C."/>
            <person name="Donnadieu C."/>
            <person name="Braasch I."/>
            <person name="Desvignes T."/>
            <person name="Postlethwait J."/>
            <person name="Bobe J."/>
            <person name="Guiguen Y."/>
        </authorList>
    </citation>
    <scope>NUCLEOTIDE SEQUENCE</scope>
    <source>
        <strain evidence="6">M-15738</strain>
        <tissue evidence="6">Blood</tissue>
    </source>
</reference>
<feature type="compositionally biased region" description="Basic and acidic residues" evidence="4">
    <location>
        <begin position="42"/>
        <end position="57"/>
    </location>
</feature>
<dbReference type="InterPro" id="IPR006703">
    <property type="entry name" value="G_AIG1"/>
</dbReference>
<dbReference type="GO" id="GO:0005525">
    <property type="term" value="F:GTP binding"/>
    <property type="evidence" value="ECO:0007669"/>
    <property type="project" value="UniProtKB-KW"/>
</dbReference>
<dbReference type="AlphaFoldDB" id="A0AAV6H0Q4"/>
<comment type="similarity">
    <text evidence="1">Belongs to the TRAFAC class TrmE-Era-EngA-EngB-Septin-like GTPase superfamily. AIG1/Toc34/Toc159-like paraseptin GTPase family. IAN subfamily.</text>
</comment>
<dbReference type="PANTHER" id="PTHR10903:SF170">
    <property type="entry name" value="GTPASE IMAP FAMILY MEMBER 7"/>
    <property type="match status" value="1"/>
</dbReference>
<keyword evidence="3" id="KW-0342">GTP-binding</keyword>
<dbReference type="PANTHER" id="PTHR10903">
    <property type="entry name" value="GTPASE, IMAP FAMILY MEMBER-RELATED"/>
    <property type="match status" value="1"/>
</dbReference>
<sequence>MQGGNEDSSREAVQSKPAVTARRIFLTEHKPEDGHSPQNEISKGKEILSKGTNKPEQEETPEMFSDKLNKWLEREKNKVDWIRLVLIGKTGVGKSATGNTILGKEEFKSSTAMVSVTAECQKKNAIIGSRAVQVVDTPGLFDTAVSNEKIRAEIGKCITMSSPGPHVFLLLISVGRFTKEERDTVKMIQDTFGENSRAYTMVGFTRGEILEDEDCTIEKYIQTGPAALKELIEDCDGRYHVFRNKEKDKGHQVSSLLEKIDKMIHQNGERFYTTAMYEGTEKQIRRREIKLLQEKLEKLHIEKKKHVDVEEKVFGELSKIQGQLREIAEKAQAEETAKKLQPPEKKCVIT</sequence>
<evidence type="ECO:0000256" key="2">
    <source>
        <dbReference type="ARBA" id="ARBA00022741"/>
    </source>
</evidence>
<evidence type="ECO:0000256" key="3">
    <source>
        <dbReference type="ARBA" id="ARBA00023134"/>
    </source>
</evidence>
<feature type="region of interest" description="Disordered" evidence="4">
    <location>
        <begin position="1"/>
        <end position="62"/>
    </location>
</feature>
<dbReference type="EMBL" id="JADWDJ010000005">
    <property type="protein sequence ID" value="KAG5280938.1"/>
    <property type="molecule type" value="Genomic_DNA"/>
</dbReference>
<evidence type="ECO:0000313" key="6">
    <source>
        <dbReference type="EMBL" id="KAG5280938.1"/>
    </source>
</evidence>
<feature type="domain" description="AIG1-type G" evidence="5">
    <location>
        <begin position="79"/>
        <end position="281"/>
    </location>
</feature>
<dbReference type="InterPro" id="IPR027417">
    <property type="entry name" value="P-loop_NTPase"/>
</dbReference>
<evidence type="ECO:0000259" key="5">
    <source>
        <dbReference type="PROSITE" id="PS51720"/>
    </source>
</evidence>
<comment type="caution">
    <text evidence="6">The sequence shown here is derived from an EMBL/GenBank/DDBJ whole genome shotgun (WGS) entry which is preliminary data.</text>
</comment>